<comment type="subcellular location">
    <subcellularLocation>
        <location evidence="1">Cell outer membrane</location>
    </subcellularLocation>
</comment>
<gene>
    <name evidence="8" type="ORF">H9L23_11715</name>
</gene>
<dbReference type="InterPro" id="IPR033985">
    <property type="entry name" value="SusD-like_N"/>
</dbReference>
<proteinExistence type="inferred from homology"/>
<keyword evidence="9" id="KW-1185">Reference proteome</keyword>
<evidence type="ECO:0000259" key="7">
    <source>
        <dbReference type="Pfam" id="PF14322"/>
    </source>
</evidence>
<keyword evidence="3" id="KW-0732">Signal</keyword>
<evidence type="ECO:0000256" key="1">
    <source>
        <dbReference type="ARBA" id="ARBA00004442"/>
    </source>
</evidence>
<keyword evidence="5" id="KW-0998">Cell outer membrane</keyword>
<evidence type="ECO:0000313" key="9">
    <source>
        <dbReference type="Proteomes" id="UP000515806"/>
    </source>
</evidence>
<evidence type="ECO:0000313" key="8">
    <source>
        <dbReference type="EMBL" id="QNN44693.1"/>
    </source>
</evidence>
<dbReference type="Proteomes" id="UP000515806">
    <property type="component" value="Chromosome"/>
</dbReference>
<dbReference type="SUPFAM" id="SSF48452">
    <property type="entry name" value="TPR-like"/>
    <property type="match status" value="1"/>
</dbReference>
<feature type="domain" description="SusD-like N-terminal" evidence="7">
    <location>
        <begin position="22"/>
        <end position="226"/>
    </location>
</feature>
<comment type="similarity">
    <text evidence="2">Belongs to the SusD family.</text>
</comment>
<dbReference type="Gene3D" id="2.20.20.130">
    <property type="match status" value="1"/>
</dbReference>
<evidence type="ECO:0000256" key="4">
    <source>
        <dbReference type="ARBA" id="ARBA00023136"/>
    </source>
</evidence>
<evidence type="ECO:0000256" key="5">
    <source>
        <dbReference type="ARBA" id="ARBA00023237"/>
    </source>
</evidence>
<keyword evidence="4" id="KW-0472">Membrane</keyword>
<evidence type="ECO:0000256" key="2">
    <source>
        <dbReference type="ARBA" id="ARBA00006275"/>
    </source>
</evidence>
<dbReference type="Pfam" id="PF07980">
    <property type="entry name" value="SusD_RagB"/>
    <property type="match status" value="1"/>
</dbReference>
<dbReference type="AlphaFoldDB" id="A0A7G9QMW8"/>
<dbReference type="KEGG" id="proe:H9L23_11715"/>
<dbReference type="Gene3D" id="1.25.40.900">
    <property type="match status" value="1"/>
</dbReference>
<organism evidence="8 9">
    <name type="scientific">Pedobacter roseus</name>
    <dbReference type="NCBI Taxonomy" id="336820"/>
    <lineage>
        <taxon>Bacteria</taxon>
        <taxon>Pseudomonadati</taxon>
        <taxon>Bacteroidota</taxon>
        <taxon>Sphingobacteriia</taxon>
        <taxon>Sphingobacteriales</taxon>
        <taxon>Sphingobacteriaceae</taxon>
        <taxon>Pedobacter</taxon>
    </lineage>
</organism>
<dbReference type="InterPro" id="IPR011990">
    <property type="entry name" value="TPR-like_helical_dom_sf"/>
</dbReference>
<dbReference type="EMBL" id="CP060723">
    <property type="protein sequence ID" value="QNN44693.1"/>
    <property type="molecule type" value="Genomic_DNA"/>
</dbReference>
<dbReference type="Pfam" id="PF14322">
    <property type="entry name" value="SusD-like_3"/>
    <property type="match status" value="1"/>
</dbReference>
<name>A0A7G9QMW8_9SPHI</name>
<evidence type="ECO:0000256" key="3">
    <source>
        <dbReference type="ARBA" id="ARBA00022729"/>
    </source>
</evidence>
<feature type="domain" description="RagB/SusD" evidence="6">
    <location>
        <begin position="335"/>
        <end position="452"/>
    </location>
</feature>
<dbReference type="GO" id="GO:0009279">
    <property type="term" value="C:cell outer membrane"/>
    <property type="evidence" value="ECO:0007669"/>
    <property type="project" value="UniProtKB-SubCell"/>
</dbReference>
<dbReference type="InterPro" id="IPR012944">
    <property type="entry name" value="SusD_RagB_dom"/>
</dbReference>
<protein>
    <submittedName>
        <fullName evidence="8">RagB/SusD family nutrient uptake outer membrane protein</fullName>
    </submittedName>
</protein>
<dbReference type="Gene3D" id="1.25.40.390">
    <property type="match status" value="1"/>
</dbReference>
<reference evidence="8 9" key="1">
    <citation type="submission" date="2020-08" db="EMBL/GenBank/DDBJ databases">
        <title>Genome sequence of Pedobacter roseus KACC 11594T.</title>
        <authorList>
            <person name="Hyun D.-W."/>
            <person name="Bae J.-W."/>
        </authorList>
    </citation>
    <scope>NUCLEOTIDE SEQUENCE [LARGE SCALE GENOMIC DNA]</scope>
    <source>
        <strain evidence="8 9">KACC 11594</strain>
    </source>
</reference>
<dbReference type="RefSeq" id="WP_187595124.1">
    <property type="nucleotide sequence ID" value="NZ_CP060723.1"/>
</dbReference>
<evidence type="ECO:0000259" key="6">
    <source>
        <dbReference type="Pfam" id="PF07980"/>
    </source>
</evidence>
<sequence length="452" mass="51070">MKKLFCYLIAMTLVCGLNGCKKYLEAKPDSKLATLQSLKDLQSLLDDELRLNLTSVYSGEVSANDYYVTDVDLAALSKDGDRRMYNWEASNVFQSTSNDWYYSYLPVYYGNSILESLPNIERNNSNSVDYDNIKGQAYFFKGLGMFSASAIWCQAYDESTAEQQLGLPIRTGTDFNVPSVRSNLAATCQQLIADLKQAAALLKVKQVHVMRPGKIAAFAMLSRAYLYMNKYSEATLYADSALQLNNQLLDYNTLTASAENPVREFNTEVLMHLSINTPAILNPSVAKIPNELYTQYKIGDLRKTIFFKSAANNTWTYKGSYTGNLNLFCGPAIDEMYLNRAEGYARAGKLTEALADLNQLLVKRWSKTAVYIPYQSNQQETVLNWVLTERRKELLMRGLRWMDVKRLNRMGANIDMARSMNSNGKTLKPNDLRYALPIPESIINLSGIEQNP</sequence>
<accession>A0A7G9QMW8</accession>